<dbReference type="EMBL" id="KE524843">
    <property type="protein sequence ID" value="KFB37478.1"/>
    <property type="molecule type" value="Genomic_DNA"/>
</dbReference>
<dbReference type="EMBL" id="ATLV01013194">
    <property type="status" value="NOT_ANNOTATED_CDS"/>
    <property type="molecule type" value="Genomic_DNA"/>
</dbReference>
<evidence type="ECO:0000313" key="4">
    <source>
        <dbReference type="Proteomes" id="UP000030765"/>
    </source>
</evidence>
<feature type="compositionally biased region" description="Polar residues" evidence="1">
    <location>
        <begin position="37"/>
        <end position="51"/>
    </location>
</feature>
<sequence length="68" mass="7733">MLDEKKRKSIVVSLTRVVPRPKKCRCAITPATTMQQLPSRSGSCWPSASTRFQRHTGKNKPNTLPRLR</sequence>
<evidence type="ECO:0000313" key="3">
    <source>
        <dbReference type="EnsemblMetazoa" id="ASIC004730-PA"/>
    </source>
</evidence>
<gene>
    <name evidence="2" type="ORF">ZHAS_00004730</name>
</gene>
<dbReference type="VEuPathDB" id="VectorBase:ASIC004730"/>
<feature type="region of interest" description="Disordered" evidence="1">
    <location>
        <begin position="37"/>
        <end position="68"/>
    </location>
</feature>
<protein>
    <submittedName>
        <fullName evidence="2 3">Uncharacterized protein</fullName>
    </submittedName>
</protein>
<dbReference type="Proteomes" id="UP000030765">
    <property type="component" value="Unassembled WGS sequence"/>
</dbReference>
<proteinExistence type="predicted"/>
<keyword evidence="4" id="KW-1185">Reference proteome</keyword>
<accession>A0A084VHN4</accession>
<evidence type="ECO:0000313" key="2">
    <source>
        <dbReference type="EMBL" id="KFB37478.1"/>
    </source>
</evidence>
<dbReference type="EnsemblMetazoa" id="ASIC004730-RA">
    <property type="protein sequence ID" value="ASIC004730-PA"/>
    <property type="gene ID" value="ASIC004730"/>
</dbReference>
<organism evidence="2">
    <name type="scientific">Anopheles sinensis</name>
    <name type="common">Mosquito</name>
    <dbReference type="NCBI Taxonomy" id="74873"/>
    <lineage>
        <taxon>Eukaryota</taxon>
        <taxon>Metazoa</taxon>
        <taxon>Ecdysozoa</taxon>
        <taxon>Arthropoda</taxon>
        <taxon>Hexapoda</taxon>
        <taxon>Insecta</taxon>
        <taxon>Pterygota</taxon>
        <taxon>Neoptera</taxon>
        <taxon>Endopterygota</taxon>
        <taxon>Diptera</taxon>
        <taxon>Nematocera</taxon>
        <taxon>Culicoidea</taxon>
        <taxon>Culicidae</taxon>
        <taxon>Anophelinae</taxon>
        <taxon>Anopheles</taxon>
    </lineage>
</organism>
<name>A0A084VHN4_ANOSI</name>
<dbReference type="AlphaFoldDB" id="A0A084VHN4"/>
<reference evidence="3" key="2">
    <citation type="submission" date="2020-05" db="UniProtKB">
        <authorList>
            <consortium name="EnsemblMetazoa"/>
        </authorList>
    </citation>
    <scope>IDENTIFICATION</scope>
</reference>
<evidence type="ECO:0000256" key="1">
    <source>
        <dbReference type="SAM" id="MobiDB-lite"/>
    </source>
</evidence>
<reference evidence="2 4" key="1">
    <citation type="journal article" date="2014" name="BMC Genomics">
        <title>Genome sequence of Anopheles sinensis provides insight into genetics basis of mosquito competence for malaria parasites.</title>
        <authorList>
            <person name="Zhou D."/>
            <person name="Zhang D."/>
            <person name="Ding G."/>
            <person name="Shi L."/>
            <person name="Hou Q."/>
            <person name="Ye Y."/>
            <person name="Xu Y."/>
            <person name="Zhou H."/>
            <person name="Xiong C."/>
            <person name="Li S."/>
            <person name="Yu J."/>
            <person name="Hong S."/>
            <person name="Yu X."/>
            <person name="Zou P."/>
            <person name="Chen C."/>
            <person name="Chang X."/>
            <person name="Wang W."/>
            <person name="Lv Y."/>
            <person name="Sun Y."/>
            <person name="Ma L."/>
            <person name="Shen B."/>
            <person name="Zhu C."/>
        </authorList>
    </citation>
    <scope>NUCLEOTIDE SEQUENCE [LARGE SCALE GENOMIC DNA]</scope>
</reference>